<dbReference type="NCBIfam" id="TIGR01488">
    <property type="entry name" value="HAD-SF-IB"/>
    <property type="match status" value="1"/>
</dbReference>
<comment type="catalytic activity">
    <reaction evidence="12">
        <text>O-phospho-L-serine + H2O = L-serine + phosphate</text>
        <dbReference type="Rhea" id="RHEA:21208"/>
        <dbReference type="ChEBI" id="CHEBI:15377"/>
        <dbReference type="ChEBI" id="CHEBI:33384"/>
        <dbReference type="ChEBI" id="CHEBI:43474"/>
        <dbReference type="ChEBI" id="CHEBI:57524"/>
        <dbReference type="EC" id="3.1.3.3"/>
    </reaction>
</comment>
<dbReference type="PANTHER" id="PTHR43344:SF2">
    <property type="entry name" value="PHOSPHOSERINE PHOSPHATASE"/>
    <property type="match status" value="1"/>
</dbReference>
<evidence type="ECO:0000256" key="8">
    <source>
        <dbReference type="ARBA" id="ARBA00022801"/>
    </source>
</evidence>
<dbReference type="SFLD" id="SFLDG01137">
    <property type="entry name" value="C1.6.1:_Phosphoserine_Phosphat"/>
    <property type="match status" value="1"/>
</dbReference>
<dbReference type="Gene3D" id="3.30.70.2020">
    <property type="match status" value="1"/>
</dbReference>
<protein>
    <recommendedName>
        <fullName evidence="5">Phosphoserine phosphatase</fullName>
        <ecNumber evidence="4">3.1.3.3</ecNumber>
    </recommendedName>
    <alternativeName>
        <fullName evidence="11">O-phosphoserine phosphohydrolase</fullName>
    </alternativeName>
</protein>
<evidence type="ECO:0000256" key="10">
    <source>
        <dbReference type="ARBA" id="ARBA00023299"/>
    </source>
</evidence>
<evidence type="ECO:0000256" key="3">
    <source>
        <dbReference type="ARBA" id="ARBA00009184"/>
    </source>
</evidence>
<dbReference type="EMBL" id="FLOB01000010">
    <property type="protein sequence ID" value="SBS35581.1"/>
    <property type="molecule type" value="Genomic_DNA"/>
</dbReference>
<evidence type="ECO:0000256" key="14">
    <source>
        <dbReference type="PIRSR" id="PIRSR604469-1"/>
    </source>
</evidence>
<dbReference type="SFLD" id="SFLDG01136">
    <property type="entry name" value="C1.6:_Phosphoserine_Phosphatas"/>
    <property type="match status" value="1"/>
</dbReference>
<evidence type="ECO:0000256" key="1">
    <source>
        <dbReference type="ARBA" id="ARBA00001946"/>
    </source>
</evidence>
<sequence length="306" mass="33541">MSANITLIGAFDASYLTRFTAWLKEQDVEGHAAFLTQESESISVVRMTLARPIADDRLESFRKELLMRSDDTQIDHIYQSSTLDIRQSGVAVFDMDSTLIKAEVMDELAIEMGIGEQVAAVTASAMRGEIDFVESFVQRLSLLEGLSCDVMDGVYQRIVHMEGIATLMKVLHHFGWHTSILSGGFSFFADRVCAEYQMQEAHANVLEIIDGKLTGKHIGPIVDAQRKADLLDTLVEETGCGWSQTIACGDGANDLLMLKKAALGVALHAKPLVRKQAPCPMNTLGLDGILYLLGLSSSDIKSILEK</sequence>
<comment type="cofactor">
    <cofactor evidence="1">
        <name>Mg(2+)</name>
        <dbReference type="ChEBI" id="CHEBI:18420"/>
    </cofactor>
</comment>
<dbReference type="SFLD" id="SFLDF00029">
    <property type="entry name" value="phosphoserine_phosphatase"/>
    <property type="match status" value="1"/>
</dbReference>
<evidence type="ECO:0000256" key="9">
    <source>
        <dbReference type="ARBA" id="ARBA00022842"/>
    </source>
</evidence>
<dbReference type="InterPro" id="IPR050582">
    <property type="entry name" value="HAD-like_SerB"/>
</dbReference>
<dbReference type="GO" id="GO:0000287">
    <property type="term" value="F:magnesium ion binding"/>
    <property type="evidence" value="ECO:0007669"/>
    <property type="project" value="TreeGrafter"/>
</dbReference>
<gene>
    <name evidence="15" type="primary">serB_2</name>
    <name evidence="15" type="ORF">MSP8886_03414</name>
</gene>
<dbReference type="Gene3D" id="1.10.150.210">
    <property type="entry name" value="Phosphoserine phosphatase, domain 2"/>
    <property type="match status" value="1"/>
</dbReference>
<keyword evidence="8 15" id="KW-0378">Hydrolase</keyword>
<keyword evidence="10" id="KW-0718">Serine biosynthesis</keyword>
<dbReference type="UniPathway" id="UPA00135">
    <property type="reaction ID" value="UER00198"/>
</dbReference>
<evidence type="ECO:0000256" key="12">
    <source>
        <dbReference type="ARBA" id="ARBA00048138"/>
    </source>
</evidence>
<evidence type="ECO:0000256" key="13">
    <source>
        <dbReference type="ARBA" id="ARBA00048523"/>
    </source>
</evidence>
<keyword evidence="16" id="KW-1185">Reference proteome</keyword>
<dbReference type="GO" id="GO:0006564">
    <property type="term" value="P:L-serine biosynthetic process"/>
    <property type="evidence" value="ECO:0007669"/>
    <property type="project" value="UniProtKB-KW"/>
</dbReference>
<feature type="active site" description="Proton donor" evidence="14">
    <location>
        <position position="96"/>
    </location>
</feature>
<feature type="active site" description="Nucleophile" evidence="14">
    <location>
        <position position="94"/>
    </location>
</feature>
<keyword evidence="9" id="KW-0460">Magnesium</keyword>
<dbReference type="RefSeq" id="WP_067018619.1">
    <property type="nucleotide sequence ID" value="NZ_FLOB01000010.1"/>
</dbReference>
<dbReference type="EC" id="3.1.3.3" evidence="4"/>
<comment type="similarity">
    <text evidence="3">Belongs to the HAD-like hydrolase superfamily. SerB family.</text>
</comment>
<organism evidence="15 16">
    <name type="scientific">Marinomonas spartinae</name>
    <dbReference type="NCBI Taxonomy" id="1792290"/>
    <lineage>
        <taxon>Bacteria</taxon>
        <taxon>Pseudomonadati</taxon>
        <taxon>Pseudomonadota</taxon>
        <taxon>Gammaproteobacteria</taxon>
        <taxon>Oceanospirillales</taxon>
        <taxon>Oceanospirillaceae</taxon>
        <taxon>Marinomonas</taxon>
    </lineage>
</organism>
<evidence type="ECO:0000256" key="5">
    <source>
        <dbReference type="ARBA" id="ARBA00015196"/>
    </source>
</evidence>
<keyword evidence="7" id="KW-0479">Metal-binding</keyword>
<dbReference type="Proteomes" id="UP000092544">
    <property type="component" value="Unassembled WGS sequence"/>
</dbReference>
<reference evidence="15 16" key="1">
    <citation type="submission" date="2016-06" db="EMBL/GenBank/DDBJ databases">
        <authorList>
            <person name="Kjaerup R.B."/>
            <person name="Dalgaard T.S."/>
            <person name="Juul-Madsen H.R."/>
        </authorList>
    </citation>
    <scope>NUCLEOTIDE SEQUENCE [LARGE SCALE GENOMIC DNA]</scope>
    <source>
        <strain evidence="15 16">CECT 8886</strain>
    </source>
</reference>
<evidence type="ECO:0000256" key="7">
    <source>
        <dbReference type="ARBA" id="ARBA00022723"/>
    </source>
</evidence>
<dbReference type="OrthoDB" id="9792539at2"/>
<evidence type="ECO:0000256" key="6">
    <source>
        <dbReference type="ARBA" id="ARBA00022605"/>
    </source>
</evidence>
<name>A0A1A8TNY8_9GAMM</name>
<evidence type="ECO:0000313" key="15">
    <source>
        <dbReference type="EMBL" id="SBS35581.1"/>
    </source>
</evidence>
<dbReference type="AlphaFoldDB" id="A0A1A8TNY8"/>
<comment type="catalytic activity">
    <reaction evidence="13">
        <text>O-phospho-D-serine + H2O = D-serine + phosphate</text>
        <dbReference type="Rhea" id="RHEA:24873"/>
        <dbReference type="ChEBI" id="CHEBI:15377"/>
        <dbReference type="ChEBI" id="CHEBI:35247"/>
        <dbReference type="ChEBI" id="CHEBI:43474"/>
        <dbReference type="ChEBI" id="CHEBI:58680"/>
        <dbReference type="EC" id="3.1.3.3"/>
    </reaction>
</comment>
<comment type="pathway">
    <text evidence="2">Amino-acid biosynthesis; L-serine biosynthesis; L-serine from 3-phospho-D-glycerate: step 3/3.</text>
</comment>
<dbReference type="NCBIfam" id="TIGR00338">
    <property type="entry name" value="serB"/>
    <property type="match status" value="1"/>
</dbReference>
<accession>A0A1A8TNY8</accession>
<dbReference type="InterPro" id="IPR023214">
    <property type="entry name" value="HAD_sf"/>
</dbReference>
<dbReference type="GO" id="GO:0005737">
    <property type="term" value="C:cytoplasm"/>
    <property type="evidence" value="ECO:0007669"/>
    <property type="project" value="TreeGrafter"/>
</dbReference>
<evidence type="ECO:0000256" key="11">
    <source>
        <dbReference type="ARBA" id="ARBA00031693"/>
    </source>
</evidence>
<dbReference type="STRING" id="1792290.MSP8886_03414"/>
<evidence type="ECO:0000256" key="4">
    <source>
        <dbReference type="ARBA" id="ARBA00012640"/>
    </source>
</evidence>
<proteinExistence type="inferred from homology"/>
<dbReference type="Pfam" id="PF12710">
    <property type="entry name" value="HAD"/>
    <property type="match status" value="1"/>
</dbReference>
<evidence type="ECO:0000256" key="2">
    <source>
        <dbReference type="ARBA" id="ARBA00005135"/>
    </source>
</evidence>
<dbReference type="InterPro" id="IPR004469">
    <property type="entry name" value="PSP"/>
</dbReference>
<dbReference type="InterPro" id="IPR036412">
    <property type="entry name" value="HAD-like_sf"/>
</dbReference>
<keyword evidence="6" id="KW-0028">Amino-acid biosynthesis</keyword>
<dbReference type="SFLD" id="SFLDS00003">
    <property type="entry name" value="Haloacid_Dehalogenase"/>
    <property type="match status" value="1"/>
</dbReference>
<dbReference type="PANTHER" id="PTHR43344">
    <property type="entry name" value="PHOSPHOSERINE PHOSPHATASE"/>
    <property type="match status" value="1"/>
</dbReference>
<dbReference type="SUPFAM" id="SSF56784">
    <property type="entry name" value="HAD-like"/>
    <property type="match status" value="1"/>
</dbReference>
<evidence type="ECO:0000313" key="16">
    <source>
        <dbReference type="Proteomes" id="UP000092544"/>
    </source>
</evidence>
<dbReference type="GO" id="GO:0036424">
    <property type="term" value="F:L-phosphoserine phosphatase activity"/>
    <property type="evidence" value="ECO:0007669"/>
    <property type="project" value="InterPro"/>
</dbReference>
<dbReference type="Gene3D" id="3.40.50.1000">
    <property type="entry name" value="HAD superfamily/HAD-like"/>
    <property type="match status" value="1"/>
</dbReference>